<dbReference type="InParanoid" id="A0A0D0CXK6"/>
<evidence type="ECO:0000313" key="1">
    <source>
        <dbReference type="EMBL" id="KIK75891.1"/>
    </source>
</evidence>
<dbReference type="AlphaFoldDB" id="A0A0D0CXK6"/>
<gene>
    <name evidence="1" type="ORF">PAXRUDRAFT_171355</name>
</gene>
<dbReference type="OrthoDB" id="2691745at2759"/>
<sequence>MFLSESCSQLIQALSLVQRALTKTDADLHRVKKELVTLTTALPLKKRKGILNKSDSLNESIGRVAKKFAMLYHLWVIDGLFPIVNNTGVDLSSTTCWASPEAKHNAVITELFTITPQVLTKEIHAYKAFSSVFTSALNQERSNMLWAIKEASTLIFAPLKISDLTIFTSPAHKQDDPEMKHLLMKDGSYHCLSPILFTNPDQISPEGFLRSPVLINIICLLISRRTALTGEKACSGPKARGQIYGVHSVTEGLVAGAAIFISQAHYLLTPDTELQAVGSETKIPYEGDYDFYLKHPYKCSTWVIEMMNFFNVEVFGNNKAHEKSSEPTVPSAPLRTWENNFLEDLDNAGSPAQTTTSTSAIAHLNFTGNSSPTPATNGFPPIITPPSEFSGSSGIPHTCMVSGSCSQVDKEISKFSDTYLNLLIESLEVPGIQQVTSIVSLHSKLMKIIIFEKCRFV</sequence>
<keyword evidence="2" id="KW-1185">Reference proteome</keyword>
<protein>
    <submittedName>
        <fullName evidence="1">Uncharacterized protein</fullName>
    </submittedName>
</protein>
<reference evidence="2" key="2">
    <citation type="submission" date="2015-01" db="EMBL/GenBank/DDBJ databases">
        <title>Evolutionary Origins and Diversification of the Mycorrhizal Mutualists.</title>
        <authorList>
            <consortium name="DOE Joint Genome Institute"/>
            <consortium name="Mycorrhizal Genomics Consortium"/>
            <person name="Kohler A."/>
            <person name="Kuo A."/>
            <person name="Nagy L.G."/>
            <person name="Floudas D."/>
            <person name="Copeland A."/>
            <person name="Barry K.W."/>
            <person name="Cichocki N."/>
            <person name="Veneault-Fourrey C."/>
            <person name="LaButti K."/>
            <person name="Lindquist E.A."/>
            <person name="Lipzen A."/>
            <person name="Lundell T."/>
            <person name="Morin E."/>
            <person name="Murat C."/>
            <person name="Riley R."/>
            <person name="Ohm R."/>
            <person name="Sun H."/>
            <person name="Tunlid A."/>
            <person name="Henrissat B."/>
            <person name="Grigoriev I.V."/>
            <person name="Hibbett D.S."/>
            <person name="Martin F."/>
        </authorList>
    </citation>
    <scope>NUCLEOTIDE SEQUENCE [LARGE SCALE GENOMIC DNA]</scope>
    <source>
        <strain evidence="2">Ve08.2h10</strain>
    </source>
</reference>
<dbReference type="HOGENOM" id="CLU_028048_2_0_1"/>
<name>A0A0D0CXK6_9AGAM</name>
<accession>A0A0D0CXK6</accession>
<dbReference type="EMBL" id="KN827787">
    <property type="protein sequence ID" value="KIK75891.1"/>
    <property type="molecule type" value="Genomic_DNA"/>
</dbReference>
<reference evidence="1 2" key="1">
    <citation type="submission" date="2014-04" db="EMBL/GenBank/DDBJ databases">
        <authorList>
            <consortium name="DOE Joint Genome Institute"/>
            <person name="Kuo A."/>
            <person name="Kohler A."/>
            <person name="Jargeat P."/>
            <person name="Nagy L.G."/>
            <person name="Floudas D."/>
            <person name="Copeland A."/>
            <person name="Barry K.W."/>
            <person name="Cichocki N."/>
            <person name="Veneault-Fourrey C."/>
            <person name="LaButti K."/>
            <person name="Lindquist E.A."/>
            <person name="Lipzen A."/>
            <person name="Lundell T."/>
            <person name="Morin E."/>
            <person name="Murat C."/>
            <person name="Sun H."/>
            <person name="Tunlid A."/>
            <person name="Henrissat B."/>
            <person name="Grigoriev I.V."/>
            <person name="Hibbett D.S."/>
            <person name="Martin F."/>
            <person name="Nordberg H.P."/>
            <person name="Cantor M.N."/>
            <person name="Hua S.X."/>
        </authorList>
    </citation>
    <scope>NUCLEOTIDE SEQUENCE [LARGE SCALE GENOMIC DNA]</scope>
    <source>
        <strain evidence="1 2">Ve08.2h10</strain>
    </source>
</reference>
<proteinExistence type="predicted"/>
<organism evidence="1 2">
    <name type="scientific">Paxillus rubicundulus Ve08.2h10</name>
    <dbReference type="NCBI Taxonomy" id="930991"/>
    <lineage>
        <taxon>Eukaryota</taxon>
        <taxon>Fungi</taxon>
        <taxon>Dikarya</taxon>
        <taxon>Basidiomycota</taxon>
        <taxon>Agaricomycotina</taxon>
        <taxon>Agaricomycetes</taxon>
        <taxon>Agaricomycetidae</taxon>
        <taxon>Boletales</taxon>
        <taxon>Paxilineae</taxon>
        <taxon>Paxillaceae</taxon>
        <taxon>Paxillus</taxon>
    </lineage>
</organism>
<evidence type="ECO:0000313" key="2">
    <source>
        <dbReference type="Proteomes" id="UP000054538"/>
    </source>
</evidence>
<dbReference type="Proteomes" id="UP000054538">
    <property type="component" value="Unassembled WGS sequence"/>
</dbReference>